<evidence type="ECO:0000313" key="1">
    <source>
        <dbReference type="EMBL" id="KLU67111.1"/>
    </source>
</evidence>
<comment type="caution">
    <text evidence="1">The sequence shown here is derived from an EMBL/GenBank/DDBJ whole genome shotgun (WGS) entry which is preliminary data.</text>
</comment>
<dbReference type="Pfam" id="PF12643">
    <property type="entry name" value="MazG-like"/>
    <property type="match status" value="1"/>
</dbReference>
<protein>
    <submittedName>
        <fullName evidence="1">MazG-like family protein</fullName>
    </submittedName>
</protein>
<dbReference type="Proteomes" id="UP000036356">
    <property type="component" value="Unassembled WGS sequence"/>
</dbReference>
<gene>
    <name evidence="1" type="ORF">DEAC_c10490</name>
</gene>
<evidence type="ECO:0000313" key="2">
    <source>
        <dbReference type="Proteomes" id="UP000036356"/>
    </source>
</evidence>
<dbReference type="InterPro" id="IPR025984">
    <property type="entry name" value="DCTPP"/>
</dbReference>
<reference evidence="1 2" key="1">
    <citation type="submission" date="2015-06" db="EMBL/GenBank/DDBJ databases">
        <title>Draft genome of the moderately acidophilic sulfate reducer Candidatus Desulfosporosinus acididurans strain M1.</title>
        <authorList>
            <person name="Poehlein A."/>
            <person name="Petzsch P."/>
            <person name="Johnson B.D."/>
            <person name="Schloemann M."/>
            <person name="Daniel R."/>
            <person name="Muehling M."/>
        </authorList>
    </citation>
    <scope>NUCLEOTIDE SEQUENCE [LARGE SCALE GENOMIC DNA]</scope>
    <source>
        <strain evidence="1 2">M1</strain>
    </source>
</reference>
<organism evidence="1 2">
    <name type="scientific">Desulfosporosinus acididurans</name>
    <dbReference type="NCBI Taxonomy" id="476652"/>
    <lineage>
        <taxon>Bacteria</taxon>
        <taxon>Bacillati</taxon>
        <taxon>Bacillota</taxon>
        <taxon>Clostridia</taxon>
        <taxon>Eubacteriales</taxon>
        <taxon>Desulfitobacteriaceae</taxon>
        <taxon>Desulfosporosinus</taxon>
    </lineage>
</organism>
<dbReference type="GO" id="GO:0009143">
    <property type="term" value="P:nucleoside triphosphate catabolic process"/>
    <property type="evidence" value="ECO:0007669"/>
    <property type="project" value="InterPro"/>
</dbReference>
<proteinExistence type="predicted"/>
<dbReference type="PATRIC" id="fig|476652.3.peg.1076"/>
<sequence>MYFEEIQLEEGAVLENMEVDVVKGLRAIEELKVGLIQAQWQIQHGTLSGSETEMLQGLADLVGMSYLMARRLGFDFSRLDRVLLQRLEDIKNADEMNLEKQWGDLSLLLSYLAPED</sequence>
<dbReference type="STRING" id="476652.DEAC_c10490"/>
<keyword evidence="2" id="KW-1185">Reference proteome</keyword>
<dbReference type="AlphaFoldDB" id="A0A0J1IQZ3"/>
<dbReference type="GO" id="GO:0047429">
    <property type="term" value="F:nucleoside triphosphate diphosphatase activity"/>
    <property type="evidence" value="ECO:0007669"/>
    <property type="project" value="InterPro"/>
</dbReference>
<name>A0A0J1IQZ3_9FIRM</name>
<dbReference type="EMBL" id="LDZY01000003">
    <property type="protein sequence ID" value="KLU67111.1"/>
    <property type="molecule type" value="Genomic_DNA"/>
</dbReference>
<accession>A0A0J1IQZ3</accession>